<sequence length="427" mass="48024">MKIACIGPSDSMTIIQESVEKFFPEITFYAYVRERTEESWEVLERCQRETDGILFSGIGVQEAAKARGIVTKPYAHLPRGAYSLMRVLAEIARSSYEHKTISIDVVLDEVLEEVIREYGVSFDHIHSMPFAIHHKEDDYRERHLQLFESGKADVIATGFGSVYQELLEQGLPVFRLAPNSLQIRETVRHLIEQITARDLRSAGIAIQNVKLHGISMDSINQYDDMKIEGRFYLELLEYARAIQGSLFNFGKEEYVIFSTRGVIESPVHLDMFQELLKWGRANKLPIASGIGIGATAFEAEKSARKALSHAIALPEGGLYIVDGEELRGPIGQKEELRFRTRISDETLLKISQEVGVSPSYVDRIRAIMDKTGKNTFDSGDLASCLGIGERSARRVLKKFLDSGHAKLVGKENAHQVGRPKNLVRIIV</sequence>
<reference evidence="1 2" key="1">
    <citation type="submission" date="2017-02" db="EMBL/GenBank/DDBJ databases">
        <authorList>
            <person name="Peterson S.W."/>
        </authorList>
    </citation>
    <scope>NUCLEOTIDE SEQUENCE [LARGE SCALE GENOMIC DNA]</scope>
    <source>
        <strain evidence="1 2">DSM 18034</strain>
    </source>
</reference>
<evidence type="ECO:0008006" key="3">
    <source>
        <dbReference type="Google" id="ProtNLM"/>
    </source>
</evidence>
<proteinExistence type="predicted"/>
<evidence type="ECO:0000313" key="1">
    <source>
        <dbReference type="EMBL" id="SKA66983.1"/>
    </source>
</evidence>
<dbReference type="InterPro" id="IPR043128">
    <property type="entry name" value="Rev_trsase/Diguanyl_cyclase"/>
</dbReference>
<dbReference type="Proteomes" id="UP000189733">
    <property type="component" value="Unassembled WGS sequence"/>
</dbReference>
<gene>
    <name evidence="1" type="ORF">SAMN02745702_00732</name>
</gene>
<organism evidence="1 2">
    <name type="scientific">Desulfobaculum bizertense DSM 18034</name>
    <dbReference type="NCBI Taxonomy" id="1121442"/>
    <lineage>
        <taxon>Bacteria</taxon>
        <taxon>Pseudomonadati</taxon>
        <taxon>Thermodesulfobacteriota</taxon>
        <taxon>Desulfovibrionia</taxon>
        <taxon>Desulfovibrionales</taxon>
        <taxon>Desulfovibrionaceae</taxon>
        <taxon>Desulfobaculum</taxon>
    </lineage>
</organism>
<dbReference type="EMBL" id="FUYA01000002">
    <property type="protein sequence ID" value="SKA66983.1"/>
    <property type="molecule type" value="Genomic_DNA"/>
</dbReference>
<dbReference type="OrthoDB" id="5441449at2"/>
<dbReference type="STRING" id="1121442.SAMN02745702_00732"/>
<keyword evidence="2" id="KW-1185">Reference proteome</keyword>
<dbReference type="RefSeq" id="WP_078684042.1">
    <property type="nucleotide sequence ID" value="NZ_FUYA01000002.1"/>
</dbReference>
<evidence type="ECO:0000313" key="2">
    <source>
        <dbReference type="Proteomes" id="UP000189733"/>
    </source>
</evidence>
<protein>
    <recommendedName>
        <fullName evidence="3">Transcriptional regulator</fullName>
    </recommendedName>
</protein>
<accession>A0A1T4VPT0</accession>
<dbReference type="AlphaFoldDB" id="A0A1T4VPT0"/>
<name>A0A1T4VPT0_9BACT</name>
<dbReference type="Gene3D" id="3.30.70.270">
    <property type="match status" value="1"/>
</dbReference>